<accession>A0A366M4V6</accession>
<dbReference type="EMBL" id="QMEY01000001">
    <property type="protein sequence ID" value="RBQ21236.1"/>
    <property type="molecule type" value="Genomic_DNA"/>
</dbReference>
<sequence length="150" mass="15914">MSIARAPVQLSIMFAVAILATSCGLGNMKSQPTAAEAGSTLKTHILKLLDKVSSEPAQITDPGGREIPCGDGKVMRTFAATAADNSRQRSPHTLNARMLGALSGFADYHLIDPGKLEYNLASETTRTSLYLKSSKHKYSVSGQTGCLSRS</sequence>
<dbReference type="PROSITE" id="PS51257">
    <property type="entry name" value="PROKAR_LIPOPROTEIN"/>
    <property type="match status" value="1"/>
</dbReference>
<dbReference type="Proteomes" id="UP000253303">
    <property type="component" value="Unassembled WGS sequence"/>
</dbReference>
<comment type="caution">
    <text evidence="1">The sequence shown here is derived from an EMBL/GenBank/DDBJ whole genome shotgun (WGS) entry which is preliminary data.</text>
</comment>
<reference evidence="1 2" key="1">
    <citation type="submission" date="2018-06" db="EMBL/GenBank/DDBJ databases">
        <title>Sphaerisporangium craniellae sp. nov., isolated from a marine sponge in the South China Sea.</title>
        <authorList>
            <person name="Li L."/>
        </authorList>
    </citation>
    <scope>NUCLEOTIDE SEQUENCE [LARGE SCALE GENOMIC DNA]</scope>
    <source>
        <strain evidence="1 2">LHW63015</strain>
    </source>
</reference>
<gene>
    <name evidence="1" type="ORF">DP939_00440</name>
</gene>
<keyword evidence="2" id="KW-1185">Reference proteome</keyword>
<evidence type="ECO:0000313" key="2">
    <source>
        <dbReference type="Proteomes" id="UP000253303"/>
    </source>
</evidence>
<evidence type="ECO:0000313" key="1">
    <source>
        <dbReference type="EMBL" id="RBQ21236.1"/>
    </source>
</evidence>
<proteinExistence type="predicted"/>
<dbReference type="AlphaFoldDB" id="A0A366M4V6"/>
<organism evidence="1 2">
    <name type="scientific">Spongiactinospora rosea</name>
    <dbReference type="NCBI Taxonomy" id="2248750"/>
    <lineage>
        <taxon>Bacteria</taxon>
        <taxon>Bacillati</taxon>
        <taxon>Actinomycetota</taxon>
        <taxon>Actinomycetes</taxon>
        <taxon>Streptosporangiales</taxon>
        <taxon>Streptosporangiaceae</taxon>
        <taxon>Spongiactinospora</taxon>
    </lineage>
</organism>
<protein>
    <submittedName>
        <fullName evidence="1">Uncharacterized protein</fullName>
    </submittedName>
</protein>
<name>A0A366M4V6_9ACTN</name>